<feature type="compositionally biased region" description="Basic and acidic residues" evidence="1">
    <location>
        <begin position="1"/>
        <end position="18"/>
    </location>
</feature>
<evidence type="ECO:0000259" key="2">
    <source>
        <dbReference type="Pfam" id="PF13490"/>
    </source>
</evidence>
<name>A0A5C4WGE2_9ACTN</name>
<dbReference type="AlphaFoldDB" id="A0A5C4WGE2"/>
<feature type="region of interest" description="Disordered" evidence="1">
    <location>
        <begin position="1"/>
        <end position="23"/>
    </location>
</feature>
<accession>A0A5C4WGE2</accession>
<dbReference type="EMBL" id="VDMP01000015">
    <property type="protein sequence ID" value="TNM47202.1"/>
    <property type="molecule type" value="Genomic_DNA"/>
</dbReference>
<feature type="domain" description="Putative zinc-finger" evidence="2">
    <location>
        <begin position="27"/>
        <end position="60"/>
    </location>
</feature>
<evidence type="ECO:0000313" key="4">
    <source>
        <dbReference type="Proteomes" id="UP000313231"/>
    </source>
</evidence>
<reference evidence="3 4" key="1">
    <citation type="journal article" date="2016" name="Int. J. Syst. Evol. Microbiol.">
        <title>Nocardioides albidus sp. nov., an actinobacterium isolated from garden soil.</title>
        <authorList>
            <person name="Singh H."/>
            <person name="Du J."/>
            <person name="Trinh H."/>
            <person name="Won K."/>
            <person name="Yang J.E."/>
            <person name="Yin C."/>
            <person name="Kook M."/>
            <person name="Yi T.H."/>
        </authorList>
    </citation>
    <scope>NUCLEOTIDE SEQUENCE [LARGE SCALE GENOMIC DNA]</scope>
    <source>
        <strain evidence="3 4">CCTCC AB 2015297</strain>
    </source>
</reference>
<dbReference type="RefSeq" id="WP_139621430.1">
    <property type="nucleotide sequence ID" value="NZ_VDMP01000015.1"/>
</dbReference>
<sequence>MSERSDGPEGLAHEHVHVSGDPSNAECADFLERIVRLIDNELEAGDCAVVRAHIDSCSPCLERYDLQRTVKAVVARSCGETAPADLRERVRIRIQQIQVQITEH</sequence>
<protein>
    <submittedName>
        <fullName evidence="3">Mycothiol system anti-sigma-R factor</fullName>
    </submittedName>
</protein>
<proteinExistence type="predicted"/>
<evidence type="ECO:0000313" key="3">
    <source>
        <dbReference type="EMBL" id="TNM47202.1"/>
    </source>
</evidence>
<dbReference type="NCBIfam" id="TIGR03988">
    <property type="entry name" value="antisig_RsrA"/>
    <property type="match status" value="1"/>
</dbReference>
<dbReference type="InterPro" id="IPR027383">
    <property type="entry name" value="Znf_put"/>
</dbReference>
<organism evidence="3 4">
    <name type="scientific">Nocardioides albidus</name>
    <dbReference type="NCBI Taxonomy" id="1517589"/>
    <lineage>
        <taxon>Bacteria</taxon>
        <taxon>Bacillati</taxon>
        <taxon>Actinomycetota</taxon>
        <taxon>Actinomycetes</taxon>
        <taxon>Propionibacteriales</taxon>
        <taxon>Nocardioidaceae</taxon>
        <taxon>Nocardioides</taxon>
    </lineage>
</organism>
<keyword evidence="4" id="KW-1185">Reference proteome</keyword>
<dbReference type="OrthoDB" id="3267840at2"/>
<dbReference type="InterPro" id="IPR024020">
    <property type="entry name" value="Anit_sigma_mycothiol_RsrA"/>
</dbReference>
<evidence type="ECO:0000256" key="1">
    <source>
        <dbReference type="SAM" id="MobiDB-lite"/>
    </source>
</evidence>
<dbReference type="Pfam" id="PF13490">
    <property type="entry name" value="zf-HC2"/>
    <property type="match status" value="1"/>
</dbReference>
<gene>
    <name evidence="3" type="primary">rsrA</name>
    <name evidence="3" type="ORF">FHP29_03260</name>
</gene>
<comment type="caution">
    <text evidence="3">The sequence shown here is derived from an EMBL/GenBank/DDBJ whole genome shotgun (WGS) entry which is preliminary data.</text>
</comment>
<dbReference type="Proteomes" id="UP000313231">
    <property type="component" value="Unassembled WGS sequence"/>
</dbReference>